<dbReference type="EMBL" id="JABVCQ010000013">
    <property type="protein sequence ID" value="MBB1126041.1"/>
    <property type="molecule type" value="Genomic_DNA"/>
</dbReference>
<gene>
    <name evidence="1" type="ORF">HUK38_07325</name>
</gene>
<accession>A0A839HBF4</accession>
<sequence length="54" mass="5856">MNWNWNQPTAAGQTGRFFYCGRGMLGCPIGHGELAGRGARATQPTRLAFHTGFS</sequence>
<dbReference type="RefSeq" id="WP_238787516.1">
    <property type="nucleotide sequence ID" value="NZ_JABVCQ010000013.1"/>
</dbReference>
<protein>
    <submittedName>
        <fullName evidence="1">Uncharacterized protein</fullName>
    </submittedName>
</protein>
<evidence type="ECO:0000313" key="1">
    <source>
        <dbReference type="EMBL" id="MBB1126041.1"/>
    </source>
</evidence>
<dbReference type="AlphaFoldDB" id="A0A839HBF4"/>
<reference evidence="1 2" key="1">
    <citation type="journal article" date="2020" name="Arch. Microbiol.">
        <title>The genome sequence of the giant phototrophic gammaproteobacterium Thiospirillum jenense gives insight into its physiological properties and phylogenetic relationships.</title>
        <authorList>
            <person name="Imhoff J.F."/>
            <person name="Meyer T.E."/>
            <person name="Kyndt J.A."/>
        </authorList>
    </citation>
    <scope>NUCLEOTIDE SEQUENCE [LARGE SCALE GENOMIC DNA]</scope>
    <source>
        <strain evidence="1 2">DSM 216</strain>
    </source>
</reference>
<dbReference type="Proteomes" id="UP000548632">
    <property type="component" value="Unassembled WGS sequence"/>
</dbReference>
<evidence type="ECO:0000313" key="2">
    <source>
        <dbReference type="Proteomes" id="UP000548632"/>
    </source>
</evidence>
<keyword evidence="2" id="KW-1185">Reference proteome</keyword>
<proteinExistence type="predicted"/>
<name>A0A839HBF4_9GAMM</name>
<comment type="caution">
    <text evidence="1">The sequence shown here is derived from an EMBL/GenBank/DDBJ whole genome shotgun (WGS) entry which is preliminary data.</text>
</comment>
<organism evidence="1 2">
    <name type="scientific">Thiospirillum jenense</name>
    <dbReference type="NCBI Taxonomy" id="1653858"/>
    <lineage>
        <taxon>Bacteria</taxon>
        <taxon>Pseudomonadati</taxon>
        <taxon>Pseudomonadota</taxon>
        <taxon>Gammaproteobacteria</taxon>
        <taxon>Chromatiales</taxon>
        <taxon>Chromatiaceae</taxon>
        <taxon>Thiospirillum</taxon>
    </lineage>
</organism>